<organism evidence="1 3">
    <name type="scientific">Ligilactobacillus salivarius</name>
    <dbReference type="NCBI Taxonomy" id="1624"/>
    <lineage>
        <taxon>Bacteria</taxon>
        <taxon>Bacillati</taxon>
        <taxon>Bacillota</taxon>
        <taxon>Bacilli</taxon>
        <taxon>Lactobacillales</taxon>
        <taxon>Lactobacillaceae</taxon>
        <taxon>Ligilactobacillus</taxon>
    </lineage>
</organism>
<proteinExistence type="predicted"/>
<evidence type="ECO:0000313" key="2">
    <source>
        <dbReference type="EMBL" id="MSE07459.1"/>
    </source>
</evidence>
<dbReference type="AlphaFoldDB" id="A0A6A8LLH3"/>
<evidence type="ECO:0000313" key="1">
    <source>
        <dbReference type="EMBL" id="MSE04654.1"/>
    </source>
</evidence>
<evidence type="ECO:0000313" key="4">
    <source>
        <dbReference type="Proteomes" id="UP000467635"/>
    </source>
</evidence>
<dbReference type="EMBL" id="WKKX01000030">
    <property type="protein sequence ID" value="MSE07459.1"/>
    <property type="molecule type" value="Genomic_DNA"/>
</dbReference>
<reference evidence="3 4" key="1">
    <citation type="submission" date="2019-11" db="EMBL/GenBank/DDBJ databases">
        <title>Draft Genome Sequence of Plant Growth-Promoting Rhizosphere-Associated Bacteria.</title>
        <authorList>
            <person name="Vasilyev I.Y."/>
            <person name="Radchenko V."/>
            <person name="Ilnitskaya E.V."/>
        </authorList>
    </citation>
    <scope>NUCLEOTIDE SEQUENCE [LARGE SCALE GENOMIC DNA]</scope>
    <source>
        <strain evidence="2 4">VRA_01-1sq_f</strain>
        <strain evidence="1 3">VRA_1sq_f</strain>
    </source>
</reference>
<evidence type="ECO:0000313" key="3">
    <source>
        <dbReference type="Proteomes" id="UP000437575"/>
    </source>
</evidence>
<dbReference type="EMBL" id="WKKZ01000034">
    <property type="protein sequence ID" value="MSE04654.1"/>
    <property type="molecule type" value="Genomic_DNA"/>
</dbReference>
<dbReference type="Proteomes" id="UP000437575">
    <property type="component" value="Unassembled WGS sequence"/>
</dbReference>
<name>A0A6A8LLH3_9LACO</name>
<gene>
    <name evidence="2" type="ORF">GKC33_01620</name>
    <name evidence="1" type="ORF">GKC34_02040</name>
</gene>
<protein>
    <submittedName>
        <fullName evidence="1">Uncharacterized protein</fullName>
    </submittedName>
</protein>
<sequence>MLQRYGNGKRLDTTLSKCDELEYKLYHKRYNKDDNECITLAYAAALAWIRESEYPYVRYLKNALHAEKRVREKQQHITSDDVLQLKEDDIYLYPYECIIDYLPLFSDRKLRALTDRAKQKLKSFERNYKGTKDYYKKARYKYYYR</sequence>
<accession>A0A6A8LLH3</accession>
<dbReference type="Proteomes" id="UP000467635">
    <property type="component" value="Unassembled WGS sequence"/>
</dbReference>
<comment type="caution">
    <text evidence="1">The sequence shown here is derived from an EMBL/GenBank/DDBJ whole genome shotgun (WGS) entry which is preliminary data.</text>
</comment>